<evidence type="ECO:0000259" key="8">
    <source>
        <dbReference type="SMART" id="SM00925"/>
    </source>
</evidence>
<evidence type="ECO:0000256" key="7">
    <source>
        <dbReference type="SAM" id="SignalP"/>
    </source>
</evidence>
<dbReference type="AlphaFoldDB" id="A0AAU7FA44"/>
<dbReference type="KEGG" id="cmav:ABHF33_15680"/>
<dbReference type="Pfam" id="PF03562">
    <property type="entry name" value="MltA"/>
    <property type="match status" value="1"/>
</dbReference>
<proteinExistence type="predicted"/>
<dbReference type="RefSeq" id="WP_348944830.1">
    <property type="nucleotide sequence ID" value="NZ_CP157355.1"/>
</dbReference>
<dbReference type="GO" id="GO:0008933">
    <property type="term" value="F:peptidoglycan lytic transglycosylase activity"/>
    <property type="evidence" value="ECO:0007669"/>
    <property type="project" value="TreeGrafter"/>
</dbReference>
<dbReference type="GO" id="GO:0004553">
    <property type="term" value="F:hydrolase activity, hydrolyzing O-glycosyl compounds"/>
    <property type="evidence" value="ECO:0007669"/>
    <property type="project" value="InterPro"/>
</dbReference>
<evidence type="ECO:0000313" key="9">
    <source>
        <dbReference type="EMBL" id="XBM00480.1"/>
    </source>
</evidence>
<name>A0AAU7FA44_9NEIS</name>
<dbReference type="EMBL" id="CP157355">
    <property type="protein sequence ID" value="XBM00480.1"/>
    <property type="molecule type" value="Genomic_DNA"/>
</dbReference>
<dbReference type="GO" id="GO:0009254">
    <property type="term" value="P:peptidoglycan turnover"/>
    <property type="evidence" value="ECO:0007669"/>
    <property type="project" value="InterPro"/>
</dbReference>
<keyword evidence="3" id="KW-0456">Lyase</keyword>
<evidence type="ECO:0000256" key="4">
    <source>
        <dbReference type="ARBA" id="ARBA00023316"/>
    </source>
</evidence>
<gene>
    <name evidence="9" type="ORF">ABHF33_15680</name>
</gene>
<dbReference type="InterPro" id="IPR036908">
    <property type="entry name" value="RlpA-like_sf"/>
</dbReference>
<dbReference type="InterPro" id="IPR026044">
    <property type="entry name" value="MltA"/>
</dbReference>
<feature type="region of interest" description="Disordered" evidence="6">
    <location>
        <begin position="28"/>
        <end position="48"/>
    </location>
</feature>
<sequence length="399" mass="43277">MKLRSPLFITASLLAVFLSACSTTPSGISPKPTPGITSTPIPSPAAPRYTERSWQQVPNWNQDQLVNGWQAWLKGCAKPRATWVKLCSDAKSVAIDTASIRQFLEKNLTPYQLTNPDGNETGLITGYYEPIYPGSLTRTTKANQPVYAPPKDMITVALDDVYPELKGKRLRGRVVGNKLVAYPDRGDIVAKGVDAPILAWLQDPMDVQFLQIQGSGRVQLPDGKQLRLGYADQNGRPYKPVGRWLVEQGILPASEVSMQSIKTWAKANPNRIDELLNSNPSYVFFRTLPESQDGRTGLNGTDGPLGSLGVPLTAGYSIAIDPNTVPLGSLAFIATTRPDNDGGIHRLVAAQDTGGAIRGTVRADFFWGTGDAAGELAGKMKQEGRLWLLWPKGTQLPGN</sequence>
<organism evidence="9">
    <name type="scientific">Chitinibacter mangrovi</name>
    <dbReference type="NCBI Taxonomy" id="3153927"/>
    <lineage>
        <taxon>Bacteria</taxon>
        <taxon>Pseudomonadati</taxon>
        <taxon>Pseudomonadota</taxon>
        <taxon>Betaproteobacteria</taxon>
        <taxon>Neisseriales</taxon>
        <taxon>Chitinibacteraceae</taxon>
        <taxon>Chitinibacter</taxon>
    </lineage>
</organism>
<dbReference type="GO" id="GO:0019867">
    <property type="term" value="C:outer membrane"/>
    <property type="evidence" value="ECO:0007669"/>
    <property type="project" value="InterPro"/>
</dbReference>
<dbReference type="CDD" id="cd14668">
    <property type="entry name" value="mlta_B"/>
    <property type="match status" value="1"/>
</dbReference>
<reference evidence="9" key="1">
    <citation type="submission" date="2024-05" db="EMBL/GenBank/DDBJ databases">
        <authorList>
            <person name="Yang L."/>
            <person name="Pan L."/>
        </authorList>
    </citation>
    <scope>NUCLEOTIDE SEQUENCE</scope>
    <source>
        <strain evidence="9">FCG-7</strain>
    </source>
</reference>
<dbReference type="CDD" id="cd14485">
    <property type="entry name" value="mltA_like_LT_A"/>
    <property type="match status" value="1"/>
</dbReference>
<evidence type="ECO:0000256" key="6">
    <source>
        <dbReference type="SAM" id="MobiDB-lite"/>
    </source>
</evidence>
<evidence type="ECO:0000256" key="2">
    <source>
        <dbReference type="ARBA" id="ARBA00012587"/>
    </source>
</evidence>
<protein>
    <recommendedName>
        <fullName evidence="2">peptidoglycan lytic exotransglycosylase</fullName>
        <ecNumber evidence="2">4.2.2.n1</ecNumber>
    </recommendedName>
    <alternativeName>
        <fullName evidence="5">Murein hydrolase A</fullName>
    </alternativeName>
</protein>
<feature type="signal peptide" evidence="7">
    <location>
        <begin position="1"/>
        <end position="20"/>
    </location>
</feature>
<evidence type="ECO:0000256" key="3">
    <source>
        <dbReference type="ARBA" id="ARBA00023239"/>
    </source>
</evidence>
<comment type="catalytic activity">
    <reaction evidence="1">
        <text>Exolytic cleavage of the (1-&gt;4)-beta-glycosidic linkage between N-acetylmuramic acid (MurNAc) and N-acetylglucosamine (GlcNAc) residues in peptidoglycan, from either the reducing or the non-reducing ends of the peptidoglycan chains, with concomitant formation of a 1,6-anhydrobond in the MurNAc residue.</text>
        <dbReference type="EC" id="4.2.2.n1"/>
    </reaction>
</comment>
<dbReference type="Pfam" id="PF06725">
    <property type="entry name" value="3D"/>
    <property type="match status" value="1"/>
</dbReference>
<evidence type="ECO:0000256" key="1">
    <source>
        <dbReference type="ARBA" id="ARBA00001420"/>
    </source>
</evidence>
<feature type="domain" description="Lytic transglycosylase MltA" evidence="8">
    <location>
        <begin position="131"/>
        <end position="286"/>
    </location>
</feature>
<dbReference type="GO" id="GO:0009253">
    <property type="term" value="P:peptidoglycan catabolic process"/>
    <property type="evidence" value="ECO:0007669"/>
    <property type="project" value="TreeGrafter"/>
</dbReference>
<dbReference type="EC" id="4.2.2.n1" evidence="2"/>
<dbReference type="InterPro" id="IPR010611">
    <property type="entry name" value="3D_dom"/>
</dbReference>
<accession>A0AAU7FA44</accession>
<evidence type="ECO:0000256" key="5">
    <source>
        <dbReference type="ARBA" id="ARBA00030918"/>
    </source>
</evidence>
<dbReference type="InterPro" id="IPR005300">
    <property type="entry name" value="MltA_B"/>
</dbReference>
<dbReference type="SMART" id="SM00925">
    <property type="entry name" value="MltA"/>
    <property type="match status" value="1"/>
</dbReference>
<dbReference type="Gene3D" id="2.40.40.10">
    <property type="entry name" value="RlpA-like domain"/>
    <property type="match status" value="1"/>
</dbReference>
<feature type="compositionally biased region" description="Low complexity" evidence="6">
    <location>
        <begin position="28"/>
        <end position="40"/>
    </location>
</feature>
<keyword evidence="7" id="KW-0732">Signal</keyword>
<dbReference type="PANTHER" id="PTHR30124:SF0">
    <property type="entry name" value="MEMBRANE-BOUND LYTIC MUREIN TRANSGLYCOSYLASE A"/>
    <property type="match status" value="1"/>
</dbReference>
<dbReference type="PROSITE" id="PS51257">
    <property type="entry name" value="PROKAR_LIPOPROTEIN"/>
    <property type="match status" value="1"/>
</dbReference>
<dbReference type="SUPFAM" id="SSF50685">
    <property type="entry name" value="Barwin-like endoglucanases"/>
    <property type="match status" value="1"/>
</dbReference>
<dbReference type="Gene3D" id="2.40.240.50">
    <property type="entry name" value="Barwin-like endoglucanases"/>
    <property type="match status" value="1"/>
</dbReference>
<dbReference type="GO" id="GO:0071555">
    <property type="term" value="P:cell wall organization"/>
    <property type="evidence" value="ECO:0007669"/>
    <property type="project" value="UniProtKB-KW"/>
</dbReference>
<dbReference type="PANTHER" id="PTHR30124">
    <property type="entry name" value="MEMBRANE-BOUND LYTIC MUREIN TRANSGLYCOSYLASE A"/>
    <property type="match status" value="1"/>
</dbReference>
<feature type="chain" id="PRO_5043739225" description="peptidoglycan lytic exotransglycosylase" evidence="7">
    <location>
        <begin position="21"/>
        <end position="399"/>
    </location>
</feature>
<keyword evidence="4" id="KW-0961">Cell wall biogenesis/degradation</keyword>
<dbReference type="PIRSF" id="PIRSF019422">
    <property type="entry name" value="MltA"/>
    <property type="match status" value="1"/>
</dbReference>